<dbReference type="SUPFAM" id="SSF74650">
    <property type="entry name" value="Galactose mutarotase-like"/>
    <property type="match status" value="1"/>
</dbReference>
<protein>
    <recommendedName>
        <fullName evidence="4">alpha-mannosidase</fullName>
        <ecNumber evidence="4">3.2.1.24</ecNumber>
    </recommendedName>
</protein>
<evidence type="ECO:0000259" key="13">
    <source>
        <dbReference type="SMART" id="SM00872"/>
    </source>
</evidence>
<keyword evidence="9" id="KW-1015">Disulfide bond</keyword>
<dbReference type="EMBL" id="RCHS01003781">
    <property type="protein sequence ID" value="RMX39824.1"/>
    <property type="molecule type" value="Genomic_DNA"/>
</dbReference>
<dbReference type="InterPro" id="IPR041147">
    <property type="entry name" value="GH38_C"/>
</dbReference>
<evidence type="ECO:0000256" key="5">
    <source>
        <dbReference type="ARBA" id="ARBA00022723"/>
    </source>
</evidence>
<dbReference type="FunFam" id="1.20.1270.50:FF:000003">
    <property type="entry name" value="Alpha-mannosidase"/>
    <property type="match status" value="1"/>
</dbReference>
<dbReference type="GO" id="GO:0004559">
    <property type="term" value="F:alpha-mannosidase activity"/>
    <property type="evidence" value="ECO:0007669"/>
    <property type="project" value="UniProtKB-EC"/>
</dbReference>
<comment type="cofactor">
    <cofactor evidence="2">
        <name>Zn(2+)</name>
        <dbReference type="ChEBI" id="CHEBI:29105"/>
    </cofactor>
</comment>
<dbReference type="Gene3D" id="2.60.40.1360">
    <property type="match status" value="1"/>
</dbReference>
<evidence type="ECO:0000313" key="15">
    <source>
        <dbReference type="Proteomes" id="UP000275408"/>
    </source>
</evidence>
<dbReference type="Pfam" id="PF09261">
    <property type="entry name" value="Alpha-mann_mid"/>
    <property type="match status" value="1"/>
</dbReference>
<dbReference type="GO" id="GO:0030246">
    <property type="term" value="F:carbohydrate binding"/>
    <property type="evidence" value="ECO:0007669"/>
    <property type="project" value="InterPro"/>
</dbReference>
<feature type="signal peptide" evidence="12">
    <location>
        <begin position="1"/>
        <end position="19"/>
    </location>
</feature>
<gene>
    <name evidence="14" type="ORF">pdam_00016808</name>
</gene>
<dbReference type="GO" id="GO:0046872">
    <property type="term" value="F:metal ion binding"/>
    <property type="evidence" value="ECO:0007669"/>
    <property type="project" value="UniProtKB-KW"/>
</dbReference>
<dbReference type="InterPro" id="IPR013780">
    <property type="entry name" value="Glyco_hydro_b"/>
</dbReference>
<dbReference type="GO" id="GO:0006013">
    <property type="term" value="P:mannose metabolic process"/>
    <property type="evidence" value="ECO:0007669"/>
    <property type="project" value="InterPro"/>
</dbReference>
<evidence type="ECO:0000256" key="10">
    <source>
        <dbReference type="ARBA" id="ARBA00023180"/>
    </source>
</evidence>
<dbReference type="InterPro" id="IPR000602">
    <property type="entry name" value="Glyco_hydro_38_N"/>
</dbReference>
<dbReference type="PANTHER" id="PTHR11607:SF3">
    <property type="entry name" value="LYSOSOMAL ALPHA-MANNOSIDASE"/>
    <property type="match status" value="1"/>
</dbReference>
<evidence type="ECO:0000256" key="8">
    <source>
        <dbReference type="ARBA" id="ARBA00022833"/>
    </source>
</evidence>
<feature type="chain" id="PRO_5017922960" description="alpha-mannosidase" evidence="12">
    <location>
        <begin position="20"/>
        <end position="1304"/>
    </location>
</feature>
<dbReference type="SUPFAM" id="SSF88688">
    <property type="entry name" value="Families 57/38 glycoside transferase middle domain"/>
    <property type="match status" value="1"/>
</dbReference>
<dbReference type="Pfam" id="PF21260">
    <property type="entry name" value="Laman-like_dom"/>
    <property type="match status" value="1"/>
</dbReference>
<dbReference type="Gene3D" id="3.20.110.10">
    <property type="entry name" value="Glycoside hydrolase 38, N terminal domain"/>
    <property type="match status" value="2"/>
</dbReference>
<dbReference type="PANTHER" id="PTHR11607">
    <property type="entry name" value="ALPHA-MANNOSIDASE"/>
    <property type="match status" value="1"/>
</dbReference>
<dbReference type="GO" id="GO:0005764">
    <property type="term" value="C:lysosome"/>
    <property type="evidence" value="ECO:0007669"/>
    <property type="project" value="TreeGrafter"/>
</dbReference>
<dbReference type="OrthoDB" id="2016903at2759"/>
<dbReference type="Gene3D" id="2.60.40.1180">
    <property type="entry name" value="Golgi alpha-mannosidase II"/>
    <property type="match status" value="1"/>
</dbReference>
<dbReference type="InterPro" id="IPR048534">
    <property type="entry name" value="Man2a1-like_dom"/>
</dbReference>
<dbReference type="InterPro" id="IPR028995">
    <property type="entry name" value="Glyco_hydro_57/38_cen_sf"/>
</dbReference>
<dbReference type="InterPro" id="IPR011330">
    <property type="entry name" value="Glyco_hydro/deAcase_b/a-brl"/>
</dbReference>
<keyword evidence="6 12" id="KW-0732">Signal</keyword>
<keyword evidence="11" id="KW-0326">Glycosidase</keyword>
<dbReference type="FunFam" id="1.20.1270.50:FF:000002">
    <property type="entry name" value="Alpha-mannosidase"/>
    <property type="match status" value="1"/>
</dbReference>
<dbReference type="SUPFAM" id="SSF88713">
    <property type="entry name" value="Glycoside hydrolase/deacetylase"/>
    <property type="match status" value="2"/>
</dbReference>
<dbReference type="InterPro" id="IPR011013">
    <property type="entry name" value="Gal_mutarotase_sf_dom"/>
</dbReference>
<dbReference type="InterPro" id="IPR015341">
    <property type="entry name" value="Glyco_hydro_38_cen"/>
</dbReference>
<dbReference type="Proteomes" id="UP000275408">
    <property type="component" value="Unassembled WGS sequence"/>
</dbReference>
<dbReference type="FunFam" id="2.60.40.1180:FF:000018">
    <property type="entry name" value="Alpha-mannosidase"/>
    <property type="match status" value="1"/>
</dbReference>
<dbReference type="Pfam" id="PF17677">
    <property type="entry name" value="Glyco_hydro38C2"/>
    <property type="match status" value="1"/>
</dbReference>
<dbReference type="FunFam" id="2.70.98.30:FF:000003">
    <property type="entry name" value="Alpha-mannosidase"/>
    <property type="match status" value="1"/>
</dbReference>
<evidence type="ECO:0000256" key="12">
    <source>
        <dbReference type="SAM" id="SignalP"/>
    </source>
</evidence>
<accession>A0A3M6TF25</accession>
<dbReference type="CDD" id="cd10810">
    <property type="entry name" value="GH38N_AMII_LAM_like"/>
    <property type="match status" value="2"/>
</dbReference>
<evidence type="ECO:0000256" key="2">
    <source>
        <dbReference type="ARBA" id="ARBA00001947"/>
    </source>
</evidence>
<dbReference type="SMART" id="SM00872">
    <property type="entry name" value="Alpha-mann_mid"/>
    <property type="match status" value="1"/>
</dbReference>
<evidence type="ECO:0000256" key="1">
    <source>
        <dbReference type="ARBA" id="ARBA00000365"/>
    </source>
</evidence>
<dbReference type="Gene3D" id="2.70.98.30">
    <property type="entry name" value="Golgi alpha-mannosidase II, domain 4"/>
    <property type="match status" value="1"/>
</dbReference>
<evidence type="ECO:0000313" key="14">
    <source>
        <dbReference type="EMBL" id="RMX39824.1"/>
    </source>
</evidence>
<keyword evidence="15" id="KW-1185">Reference proteome</keyword>
<reference evidence="14 15" key="1">
    <citation type="journal article" date="2018" name="Sci. Rep.">
        <title>Comparative analysis of the Pocillopora damicornis genome highlights role of immune system in coral evolution.</title>
        <authorList>
            <person name="Cunning R."/>
            <person name="Bay R.A."/>
            <person name="Gillette P."/>
            <person name="Baker A.C."/>
            <person name="Traylor-Knowles N."/>
        </authorList>
    </citation>
    <scope>NUCLEOTIDE SEQUENCE [LARGE SCALE GENOMIC DNA]</scope>
    <source>
        <strain evidence="14">RSMAS</strain>
        <tissue evidence="14">Whole animal</tissue>
    </source>
</reference>
<dbReference type="FunFam" id="3.20.110.10:FF:000001">
    <property type="entry name" value="Alpha-mannosidase"/>
    <property type="match status" value="2"/>
</dbReference>
<feature type="domain" description="Glycoside hydrolase family 38 central" evidence="13">
    <location>
        <begin position="656"/>
        <end position="731"/>
    </location>
</feature>
<dbReference type="Pfam" id="PF01074">
    <property type="entry name" value="Glyco_hydro_38N"/>
    <property type="match status" value="2"/>
</dbReference>
<proteinExistence type="inferred from homology"/>
<evidence type="ECO:0000256" key="3">
    <source>
        <dbReference type="ARBA" id="ARBA00009792"/>
    </source>
</evidence>
<comment type="caution">
    <text evidence="14">The sequence shown here is derived from an EMBL/GenBank/DDBJ whole genome shotgun (WGS) entry which is preliminary data.</text>
</comment>
<dbReference type="InterPro" id="IPR050843">
    <property type="entry name" value="Glycosyl_Hydrlase_38"/>
</dbReference>
<dbReference type="InterPro" id="IPR027291">
    <property type="entry name" value="Glyco_hydro_38_N_sf"/>
</dbReference>
<comment type="similarity">
    <text evidence="3">Belongs to the glycosyl hydrolase 38 family.</text>
</comment>
<dbReference type="Gene3D" id="1.20.1270.50">
    <property type="entry name" value="Glycoside hydrolase family 38, central domain"/>
    <property type="match status" value="2"/>
</dbReference>
<dbReference type="InterPro" id="IPR011682">
    <property type="entry name" value="Glyco_hydro_38_C"/>
</dbReference>
<keyword evidence="5" id="KW-0479">Metal-binding</keyword>
<evidence type="ECO:0000256" key="9">
    <source>
        <dbReference type="ARBA" id="ARBA00023157"/>
    </source>
</evidence>
<keyword evidence="7" id="KW-0378">Hydrolase</keyword>
<evidence type="ECO:0000256" key="6">
    <source>
        <dbReference type="ARBA" id="ARBA00022729"/>
    </source>
</evidence>
<comment type="catalytic activity">
    <reaction evidence="1">
        <text>Hydrolysis of terminal, non-reducing alpha-D-mannose residues in alpha-D-mannosides.</text>
        <dbReference type="EC" id="3.2.1.24"/>
    </reaction>
</comment>
<dbReference type="InterPro" id="IPR037094">
    <property type="entry name" value="Glyco_hydro_38_cen_sf"/>
</dbReference>
<keyword evidence="8" id="KW-0862">Zinc</keyword>
<keyword evidence="10" id="KW-0325">Glycoprotein</keyword>
<name>A0A3M6TF25_POCDA</name>
<dbReference type="EC" id="3.2.1.24" evidence="4"/>
<evidence type="ECO:0000256" key="7">
    <source>
        <dbReference type="ARBA" id="ARBA00022801"/>
    </source>
</evidence>
<sequence length="1304" mass="149520">MAVMRTFLYFLAFVSLGSGFECKFKDSEMPDSDEDKLQVHLVPHTHDDVGWLKTVDEYYYGANNSIQHAGVQYILDSVIPQLTADSSKRFIYVEIAFFERWWNEQNKAMKREVKRLVANKQLEFINAGWCMNDEATTHYNAIIDQMTYGLNFVQEKFGSEARPRIAWHIDPFGHSNEQASIFAQMSFDGFFLGRIDYADKELRLKQQRMELVWRGSAKNLETDSDIFTGVLYNNYAAPPGFCYDQSCKDARPVQDDPNLFGFNVDETVERFVQETCAQASHYKTNHIILTMGEDFQYENANTWYKNLDKLIKYVKQVEHDRTSFECKSDRALNDDEKLQVHLVPHTHDDVGWLKTVDEYYYGANNSIQHAGVQYILDSVIPQLTADSTKRFIYVEIAFFERWWNEQNEAMKTEVKRLVANKQLEFINAGWCMNDEAATHYNAIIDQMTYGLNFVQETFGSEARPRIAWHIDPFGHSNEQASIFAQMSFDGFFFGRIDYADKELRLKQQRMELVWRGSRNLGKDSDIFTGVLYNGYNPPPGFCYDQFCVDNPVQDDPRLFDMNVKESVDKFVQVTCKQASQYKTKNIILTMGSDFMYENANLWYKNLDKLIRYVHEDGRVNAFYSTPTTYLDALYKANQTWELKTDDFFPYADCPHCYWTGYFTSRPALKQYVRYNNNLLQVCKQLEVMNGPAKKNGPSSDTLRRAMGVAQHHDAVSGTSKQHVADDYAKRLAIGAAECQELVGDVLNKLKVKNPEIKPPTLTFCDHLNVSVCPLTEKTKSFTVTVYNPLARAVDAVVRLPVALASMNVFSPQGKLIESQMLPVSNETRLLRQAQNLTQGDSSFELIFFAKVPALGFATYFVNSTKSTVKSKIFKDVPKRVYEDADEVSIENEFIKLSFTEDTGHLTSMTDKSSKTTTVLSQGFYWYNGSLGEDASTQPSGAYIFRPNSSQPIPIPQSSKVEVFKGTVVQEVRQVISPFISQVVRLYAGQRHAEFEYTVGPIPVGDKWGKEIITRFDTDIHSSELFYTDANGREMQERKRNYRPTWKLNNTEPVAENYYPVNSRMYIRDSEKQLTILTDRSLGGSSMKDGSMEIMLHRRLLKDDKRGVAEPLNETGISGKGLIVRGKLCLILAPPKESAALHRELGEKLLLGPVLGFAPNSLTFKKWTSQYNALHNGLTRELPANVHLLTLETMKDLALIRVEHQFEGGEDPKLSQPVNISLAELFTDFTVESMTEMNLAANQLLKDKQPLHWNIKNKKNKQEQREKKKMVARKETDLNLHLTPMQIRTFKAVIKRHGVFQQKSS</sequence>
<dbReference type="STRING" id="46731.A0A3M6TF25"/>
<dbReference type="Pfam" id="PF07748">
    <property type="entry name" value="Glyco_hydro_38C"/>
    <property type="match status" value="1"/>
</dbReference>
<evidence type="ECO:0000256" key="4">
    <source>
        <dbReference type="ARBA" id="ARBA00012752"/>
    </source>
</evidence>
<evidence type="ECO:0000256" key="11">
    <source>
        <dbReference type="ARBA" id="ARBA00023295"/>
    </source>
</evidence>
<organism evidence="14 15">
    <name type="scientific">Pocillopora damicornis</name>
    <name type="common">Cauliflower coral</name>
    <name type="synonym">Millepora damicornis</name>
    <dbReference type="NCBI Taxonomy" id="46731"/>
    <lineage>
        <taxon>Eukaryota</taxon>
        <taxon>Metazoa</taxon>
        <taxon>Cnidaria</taxon>
        <taxon>Anthozoa</taxon>
        <taxon>Hexacorallia</taxon>
        <taxon>Scleractinia</taxon>
        <taxon>Astrocoeniina</taxon>
        <taxon>Pocilloporidae</taxon>
        <taxon>Pocillopora</taxon>
    </lineage>
</organism>